<dbReference type="PANTHER" id="PTHR46481:SF10">
    <property type="entry name" value="ZINC FINGER BED DOMAIN-CONTAINING PROTEIN 39"/>
    <property type="match status" value="1"/>
</dbReference>
<accession>A0A8K0KRC7</accession>
<evidence type="ECO:0000256" key="3">
    <source>
        <dbReference type="ARBA" id="ARBA00022771"/>
    </source>
</evidence>
<reference evidence="6" key="1">
    <citation type="submission" date="2013-04" db="EMBL/GenBank/DDBJ databases">
        <authorList>
            <person name="Qu J."/>
            <person name="Murali S.C."/>
            <person name="Bandaranaike D."/>
            <person name="Bellair M."/>
            <person name="Blankenburg K."/>
            <person name="Chao H."/>
            <person name="Dinh H."/>
            <person name="Doddapaneni H."/>
            <person name="Downs B."/>
            <person name="Dugan-Rocha S."/>
            <person name="Elkadiri S."/>
            <person name="Gnanaolivu R.D."/>
            <person name="Hernandez B."/>
            <person name="Javaid M."/>
            <person name="Jayaseelan J.C."/>
            <person name="Lee S."/>
            <person name="Li M."/>
            <person name="Ming W."/>
            <person name="Munidasa M."/>
            <person name="Muniz J."/>
            <person name="Nguyen L."/>
            <person name="Ongeri F."/>
            <person name="Osuji N."/>
            <person name="Pu L.-L."/>
            <person name="Puazo M."/>
            <person name="Qu C."/>
            <person name="Quiroz J."/>
            <person name="Raj R."/>
            <person name="Weissenberger G."/>
            <person name="Xin Y."/>
            <person name="Zou X."/>
            <person name="Han Y."/>
            <person name="Richards S."/>
            <person name="Worley K."/>
            <person name="Muzny D."/>
            <person name="Gibbs R."/>
        </authorList>
    </citation>
    <scope>NUCLEOTIDE SEQUENCE</scope>
    <source>
        <strain evidence="6">Sampled in the wild</strain>
    </source>
</reference>
<dbReference type="InterPro" id="IPR052035">
    <property type="entry name" value="ZnF_BED_domain_contain"/>
</dbReference>
<feature type="non-terminal residue" evidence="6">
    <location>
        <position position="1"/>
    </location>
</feature>
<dbReference type="GO" id="GO:0008270">
    <property type="term" value="F:zinc ion binding"/>
    <property type="evidence" value="ECO:0007669"/>
    <property type="project" value="UniProtKB-KW"/>
</dbReference>
<keyword evidence="3" id="KW-0863">Zinc-finger</keyword>
<dbReference type="PANTHER" id="PTHR46481">
    <property type="entry name" value="ZINC FINGER BED DOMAIN-CONTAINING PROTEIN 4"/>
    <property type="match status" value="1"/>
</dbReference>
<proteinExistence type="predicted"/>
<evidence type="ECO:0000256" key="1">
    <source>
        <dbReference type="ARBA" id="ARBA00004123"/>
    </source>
</evidence>
<comment type="subcellular location">
    <subcellularLocation>
        <location evidence="1">Nucleus</location>
    </subcellularLocation>
</comment>
<comment type="caution">
    <text evidence="6">The sequence shown here is derived from an EMBL/GenBank/DDBJ whole genome shotgun (WGS) entry which is preliminary data.</text>
</comment>
<keyword evidence="5" id="KW-0539">Nucleus</keyword>
<dbReference type="EMBL" id="KZ311238">
    <property type="protein sequence ID" value="KAG8240084.1"/>
    <property type="molecule type" value="Genomic_DNA"/>
</dbReference>
<dbReference type="Proteomes" id="UP000792457">
    <property type="component" value="Unassembled WGS sequence"/>
</dbReference>
<dbReference type="AlphaFoldDB" id="A0A8K0KRC7"/>
<dbReference type="GO" id="GO:0005634">
    <property type="term" value="C:nucleus"/>
    <property type="evidence" value="ECO:0007669"/>
    <property type="project" value="UniProtKB-SubCell"/>
</dbReference>
<keyword evidence="7" id="KW-1185">Reference proteome</keyword>
<protein>
    <submittedName>
        <fullName evidence="6">Uncharacterized protein</fullName>
    </submittedName>
</protein>
<name>A0A8K0KRC7_LADFU</name>
<gene>
    <name evidence="6" type="ORF">J437_LFUL019643</name>
</gene>
<keyword evidence="4" id="KW-0862">Zinc</keyword>
<reference evidence="6" key="2">
    <citation type="submission" date="2017-10" db="EMBL/GenBank/DDBJ databases">
        <title>Ladona fulva Genome sequencing and assembly.</title>
        <authorList>
            <person name="Murali S."/>
            <person name="Richards S."/>
            <person name="Bandaranaike D."/>
            <person name="Bellair M."/>
            <person name="Blankenburg K."/>
            <person name="Chao H."/>
            <person name="Dinh H."/>
            <person name="Doddapaneni H."/>
            <person name="Dugan-Rocha S."/>
            <person name="Elkadiri S."/>
            <person name="Gnanaolivu R."/>
            <person name="Hernandez B."/>
            <person name="Skinner E."/>
            <person name="Javaid M."/>
            <person name="Lee S."/>
            <person name="Li M."/>
            <person name="Ming W."/>
            <person name="Munidasa M."/>
            <person name="Muniz J."/>
            <person name="Nguyen L."/>
            <person name="Hughes D."/>
            <person name="Osuji N."/>
            <person name="Pu L.-L."/>
            <person name="Puazo M."/>
            <person name="Qu C."/>
            <person name="Quiroz J."/>
            <person name="Raj R."/>
            <person name="Weissenberger G."/>
            <person name="Xin Y."/>
            <person name="Zou X."/>
            <person name="Han Y."/>
            <person name="Worley K."/>
            <person name="Muzny D."/>
            <person name="Gibbs R."/>
        </authorList>
    </citation>
    <scope>NUCLEOTIDE SEQUENCE</scope>
    <source>
        <strain evidence="6">Sampled in the wild</strain>
    </source>
</reference>
<dbReference type="SUPFAM" id="SSF53098">
    <property type="entry name" value="Ribonuclease H-like"/>
    <property type="match status" value="1"/>
</dbReference>
<organism evidence="6 7">
    <name type="scientific">Ladona fulva</name>
    <name type="common">Scarce chaser dragonfly</name>
    <name type="synonym">Libellula fulva</name>
    <dbReference type="NCBI Taxonomy" id="123851"/>
    <lineage>
        <taxon>Eukaryota</taxon>
        <taxon>Metazoa</taxon>
        <taxon>Ecdysozoa</taxon>
        <taxon>Arthropoda</taxon>
        <taxon>Hexapoda</taxon>
        <taxon>Insecta</taxon>
        <taxon>Pterygota</taxon>
        <taxon>Palaeoptera</taxon>
        <taxon>Odonata</taxon>
        <taxon>Epiprocta</taxon>
        <taxon>Anisoptera</taxon>
        <taxon>Libelluloidea</taxon>
        <taxon>Libellulidae</taxon>
        <taxon>Ladona</taxon>
    </lineage>
</organism>
<evidence type="ECO:0000256" key="2">
    <source>
        <dbReference type="ARBA" id="ARBA00022723"/>
    </source>
</evidence>
<dbReference type="OrthoDB" id="117690at2759"/>
<evidence type="ECO:0000313" key="7">
    <source>
        <dbReference type="Proteomes" id="UP000792457"/>
    </source>
</evidence>
<evidence type="ECO:0000313" key="6">
    <source>
        <dbReference type="EMBL" id="KAG8240084.1"/>
    </source>
</evidence>
<sequence length="148" mass="16825">MCAISRAFTLWFKYSIIHTTNNKRCLLSDKIVCIVRDNGRNIVSTLEGSPFEHISCLAHSLQLVIKDGILNKQMVKDLATKCRMAQIQLNIKRHKLIQDEPTRWNSLLQMMRHLPVQKEAVVHYNGILSNVFEKATYVASGSAVTVSE</sequence>
<dbReference type="InterPro" id="IPR012337">
    <property type="entry name" value="RNaseH-like_sf"/>
</dbReference>
<keyword evidence="2" id="KW-0479">Metal-binding</keyword>
<evidence type="ECO:0000256" key="4">
    <source>
        <dbReference type="ARBA" id="ARBA00022833"/>
    </source>
</evidence>
<evidence type="ECO:0000256" key="5">
    <source>
        <dbReference type="ARBA" id="ARBA00023242"/>
    </source>
</evidence>